<evidence type="ECO:0000313" key="2">
    <source>
        <dbReference type="EMBL" id="TSE31541.1"/>
    </source>
</evidence>
<dbReference type="AlphaFoldDB" id="A0A554X6U2"/>
<dbReference type="Proteomes" id="UP000317763">
    <property type="component" value="Unassembled WGS sequence"/>
</dbReference>
<organism evidence="2 3">
    <name type="scientific">Tepidimonas taiwanensis</name>
    <dbReference type="NCBI Taxonomy" id="307486"/>
    <lineage>
        <taxon>Bacteria</taxon>
        <taxon>Pseudomonadati</taxon>
        <taxon>Pseudomonadota</taxon>
        <taxon>Betaproteobacteria</taxon>
        <taxon>Burkholderiales</taxon>
        <taxon>Tepidimonas</taxon>
    </lineage>
</organism>
<dbReference type="InterPro" id="IPR047140">
    <property type="entry name" value="LabA"/>
</dbReference>
<accession>A0A554X6U2</accession>
<dbReference type="InterPro" id="IPR021139">
    <property type="entry name" value="NYN"/>
</dbReference>
<evidence type="ECO:0000259" key="1">
    <source>
        <dbReference type="Pfam" id="PF01936"/>
    </source>
</evidence>
<dbReference type="EMBL" id="VJOM01000014">
    <property type="protein sequence ID" value="TSE31541.1"/>
    <property type="molecule type" value="Genomic_DNA"/>
</dbReference>
<keyword evidence="3" id="KW-1185">Reference proteome</keyword>
<dbReference type="Pfam" id="PF01936">
    <property type="entry name" value="NYN"/>
    <property type="match status" value="1"/>
</dbReference>
<protein>
    <submittedName>
        <fullName evidence="2">6-hydroxy-3-succinoylpyridine 3-monooxygenase HspA</fullName>
        <ecNumber evidence="2">1.14.13.163</ecNumber>
    </submittedName>
</protein>
<evidence type="ECO:0000313" key="3">
    <source>
        <dbReference type="Proteomes" id="UP000317763"/>
    </source>
</evidence>
<dbReference type="Gene3D" id="3.40.50.1010">
    <property type="entry name" value="5'-nuclease"/>
    <property type="match status" value="1"/>
</dbReference>
<dbReference type="EC" id="1.14.13.163" evidence="2"/>
<dbReference type="RefSeq" id="WP_043699923.1">
    <property type="nucleotide sequence ID" value="NZ_CP083911.1"/>
</dbReference>
<comment type="caution">
    <text evidence="2">The sequence shown here is derived from an EMBL/GenBank/DDBJ whole genome shotgun (WGS) entry which is preliminary data.</text>
</comment>
<dbReference type="PANTHER" id="PTHR35458">
    <property type="entry name" value="SLR0755 PROTEIN"/>
    <property type="match status" value="1"/>
</dbReference>
<dbReference type="CDD" id="cd18722">
    <property type="entry name" value="PIN_NicB-like"/>
    <property type="match status" value="1"/>
</dbReference>
<proteinExistence type="predicted"/>
<dbReference type="GO" id="GO:0004497">
    <property type="term" value="F:monooxygenase activity"/>
    <property type="evidence" value="ECO:0007669"/>
    <property type="project" value="UniProtKB-KW"/>
</dbReference>
<feature type="domain" description="NYN" evidence="1">
    <location>
        <begin position="3"/>
        <end position="174"/>
    </location>
</feature>
<reference evidence="2 3" key="1">
    <citation type="submission" date="2019-07" db="EMBL/GenBank/DDBJ databases">
        <title>Tepidimonas taiwanensis I1-1 draft genome.</title>
        <authorList>
            <person name="Da Costa M.S."/>
            <person name="Froufe H.J.C."/>
            <person name="Egas C."/>
            <person name="Albuquerque L."/>
        </authorList>
    </citation>
    <scope>NUCLEOTIDE SEQUENCE [LARGE SCALE GENOMIC DNA]</scope>
    <source>
        <strain evidence="2 3">I1-1</strain>
    </source>
</reference>
<dbReference type="STRING" id="307486.GCA_000807215_00964"/>
<name>A0A554X6U2_9BURK</name>
<keyword evidence="2" id="KW-0560">Oxidoreductase</keyword>
<dbReference type="OrthoDB" id="428683at2"/>
<dbReference type="PANTHER" id="PTHR35458:SF8">
    <property type="entry name" value="SLR0650 PROTEIN"/>
    <property type="match status" value="1"/>
</dbReference>
<keyword evidence="2" id="KW-0503">Monooxygenase</keyword>
<sequence length="205" mass="23591">MNRVAAYIDGFNLYFGLKQARYKRYYWLDVAALARSLLKPGQHLVATHYFTARIRDNGHNTADQKRQHIYLEALALHGVQCQFGHYLEKTRHCRACHATWPDYEEKMTDVNIAIQLLSDAFDDAFDTALVVSGDSDLTTPIRRVRERFPTKRVIVAFPPHRHSKALKQSAHGHLAISENKLRASQLPEHLTKPDGYVLTRPASWR</sequence>
<dbReference type="GO" id="GO:0004540">
    <property type="term" value="F:RNA nuclease activity"/>
    <property type="evidence" value="ECO:0007669"/>
    <property type="project" value="InterPro"/>
</dbReference>
<gene>
    <name evidence="2" type="primary">nicB</name>
    <name evidence="2" type="ORF">Ttaiw_01495</name>
</gene>